<dbReference type="Pfam" id="PF23579">
    <property type="entry name" value="ARM_TBCD"/>
    <property type="match status" value="1"/>
</dbReference>
<feature type="domain" description="Tubulin-folding cofactor D C-terminal" evidence="2">
    <location>
        <begin position="938"/>
        <end position="1119"/>
    </location>
</feature>
<dbReference type="Pfam" id="PF25767">
    <property type="entry name" value="ARM_TBCD_2nd"/>
    <property type="match status" value="1"/>
</dbReference>
<dbReference type="EMBL" id="MBFS01000307">
    <property type="protein sequence ID" value="PVV02883.1"/>
    <property type="molecule type" value="Genomic_DNA"/>
</dbReference>
<evidence type="ECO:0000313" key="5">
    <source>
        <dbReference type="Proteomes" id="UP000245609"/>
    </source>
</evidence>
<dbReference type="InterPro" id="IPR016024">
    <property type="entry name" value="ARM-type_fold"/>
</dbReference>
<keyword evidence="5" id="KW-1185">Reference proteome</keyword>
<reference evidence="4 5" key="1">
    <citation type="journal article" date="2018" name="MBio">
        <title>Comparative Genomics Reveals the Core Gene Toolbox for the Fungus-Insect Symbiosis.</title>
        <authorList>
            <person name="Wang Y."/>
            <person name="Stata M."/>
            <person name="Wang W."/>
            <person name="Stajich J.E."/>
            <person name="White M.M."/>
            <person name="Moncalvo J.M."/>
        </authorList>
    </citation>
    <scope>NUCLEOTIDE SEQUENCE [LARGE SCALE GENOMIC DNA]</scope>
    <source>
        <strain evidence="4 5">SC-DP-2</strain>
    </source>
</reference>
<gene>
    <name evidence="4" type="ORF">BB560_002650</name>
</gene>
<comment type="caution">
    <text evidence="4">The sequence shown here is derived from an EMBL/GenBank/DDBJ whole genome shotgun (WGS) entry which is preliminary data.</text>
</comment>
<evidence type="ECO:0000256" key="1">
    <source>
        <dbReference type="ARBA" id="ARBA00023186"/>
    </source>
</evidence>
<dbReference type="PANTHER" id="PTHR12658:SF0">
    <property type="entry name" value="TUBULIN-SPECIFIC CHAPERONE D"/>
    <property type="match status" value="1"/>
</dbReference>
<evidence type="ECO:0000259" key="2">
    <source>
        <dbReference type="Pfam" id="PF12612"/>
    </source>
</evidence>
<evidence type="ECO:0000313" key="4">
    <source>
        <dbReference type="EMBL" id="PVV02883.1"/>
    </source>
</evidence>
<dbReference type="Proteomes" id="UP000245609">
    <property type="component" value="Unassembled WGS sequence"/>
</dbReference>
<dbReference type="GO" id="GO:0007021">
    <property type="term" value="P:tubulin complex assembly"/>
    <property type="evidence" value="ECO:0007669"/>
    <property type="project" value="InterPro"/>
</dbReference>
<keyword evidence="1" id="KW-0143">Chaperone</keyword>
<feature type="domain" description="Tubulin-folding cofactor D ARM repeats" evidence="3">
    <location>
        <begin position="369"/>
        <end position="561"/>
    </location>
</feature>
<dbReference type="GO" id="GO:0048487">
    <property type="term" value="F:beta-tubulin binding"/>
    <property type="evidence" value="ECO:0007669"/>
    <property type="project" value="InterPro"/>
</dbReference>
<dbReference type="InterPro" id="IPR011989">
    <property type="entry name" value="ARM-like"/>
</dbReference>
<dbReference type="PANTHER" id="PTHR12658">
    <property type="entry name" value="BETA-TUBULIN COFACTOR D"/>
    <property type="match status" value="1"/>
</dbReference>
<dbReference type="Gene3D" id="1.25.10.10">
    <property type="entry name" value="Leucine-rich Repeat Variant"/>
    <property type="match status" value="1"/>
</dbReference>
<protein>
    <submittedName>
        <fullName evidence="4">Uncharacterized protein</fullName>
    </submittedName>
</protein>
<dbReference type="Pfam" id="PF12612">
    <property type="entry name" value="TFCD_C"/>
    <property type="match status" value="1"/>
</dbReference>
<dbReference type="STRING" id="133381.A0A2T9ZE58"/>
<dbReference type="GO" id="GO:0000226">
    <property type="term" value="P:microtubule cytoskeleton organization"/>
    <property type="evidence" value="ECO:0007669"/>
    <property type="project" value="TreeGrafter"/>
</dbReference>
<sequence>MSLNNTNLAREEEAFQQHKEYFEIVNDIYCNFLIESSLPHELLEPKIAHIFCSRPKPEEPNQNLIPKAAKILKMYLENPSLLDKYLEQMIRVPVAILEAYIINLSQTDRISESFVAKQPNELLLLLSEIIKVRGIKKLLHFFSCSVEALEPVFEYTLCQIKSNSSFEAQTVLIYWLSLLANIPLQLENIDSEIDYLQKCDYTFQNLFMDEWNIESSTSLVKQWVCLGLERCMYGIGSQSKGAAVMLAQLVKRRDVSNNFLIPLLSYFRNIISAFLEESSKAKEGLIQPFQINNALYGLCCIVSIISTNESSVYKPEIESESVCLWENIKKLIELNSKSKIQRVLNKLVTKFSQKLLIMILQNHLDFDDALIEEIISYLMDMMVSQDTIVRWSSVKGLSRICLELPESGLPEQILNNIFEMLKESTFTKKSNSSLESNWWDLVDVSMTLDSVWHGCCLCMAEFLRLRLFTSSEIVGEMMPYLFISLKYQIFKGSRLVGDNVRDSACYMSWCLARCNVDMSDISDLVQILGEKLVSVSLFDKEVHVRRAASAAFQEFYGRSSQSATFLNGLDLLQITDYYTIGNLANISEIASKVSKFPAYQRSLINHISIYALLQPEIKLQNASSAALGLIIQTNCKDETILDFIFTSVLGYFLKIQNSPESSVRFGAILGISSLFSVSDVFEYIKNASKSNSQIDTLVKRVLNLPSTINQLYLKGQVGSVNLLHTLCSLAKKLSMNPFLEFEKYYDLWKIVFEISLIKNDHDLQLFSTKSWTFLFKLLKGSLDYIQFTEDTIKNTTSGNNPFAKSGNILALSCMGVFSDTENTKKIVEALSDIISYKKKLPIECVRDATISMGMLFSNISDTIDFEMLLESLNVLIFHGLTNYQSDHRGDVGSWVRLSSLQSIHKIVSLEYPGFSFSETFYESLVAQTLELCLSPQSSIRAQAGNLLYLLLEKRSLYGNSLILSESIRSKLFDLKSSKKAQFDIMSNKETFCQFSNLLLSENTFLIDKHLLRGFIFVSGNLSESTSQSSSTALLNVLEDLETSKKARIMQIVLAIFKESIEYREQRLHMPLLLVFEMLILDNILDKHFVDMIHLQNTEEKTLQQMIFQAQRMVYNSRNLNRIMQFIRVLGALFMLDIRLTSACLIHLQRFLKSSFPKIRKYASDQMVIVCRYFLICYPEYDIKGTHISAAFDQLIDLVTETDWFDSLDEVEDNVTNVKSKIDELCKTIKLLDV</sequence>
<dbReference type="OrthoDB" id="10253476at2759"/>
<name>A0A2T9ZE58_9FUNG</name>
<dbReference type="AlphaFoldDB" id="A0A2T9ZE58"/>
<dbReference type="InterPro" id="IPR058033">
    <property type="entry name" value="ARM_TBCD_2nd"/>
</dbReference>
<dbReference type="SUPFAM" id="SSF48371">
    <property type="entry name" value="ARM repeat"/>
    <property type="match status" value="1"/>
</dbReference>
<proteinExistence type="predicted"/>
<accession>A0A2T9ZE58</accession>
<dbReference type="InterPro" id="IPR022577">
    <property type="entry name" value="TBCD_C"/>
</dbReference>
<dbReference type="GO" id="GO:0007023">
    <property type="term" value="P:post-chaperonin tubulin folding pathway"/>
    <property type="evidence" value="ECO:0007669"/>
    <property type="project" value="InterPro"/>
</dbReference>
<organism evidence="4 5">
    <name type="scientific">Smittium megazygosporum</name>
    <dbReference type="NCBI Taxonomy" id="133381"/>
    <lineage>
        <taxon>Eukaryota</taxon>
        <taxon>Fungi</taxon>
        <taxon>Fungi incertae sedis</taxon>
        <taxon>Zoopagomycota</taxon>
        <taxon>Kickxellomycotina</taxon>
        <taxon>Harpellomycetes</taxon>
        <taxon>Harpellales</taxon>
        <taxon>Legeriomycetaceae</taxon>
        <taxon>Smittium</taxon>
    </lineage>
</organism>
<dbReference type="InterPro" id="IPR033162">
    <property type="entry name" value="TBCD"/>
</dbReference>
<dbReference type="GO" id="GO:0005096">
    <property type="term" value="F:GTPase activator activity"/>
    <property type="evidence" value="ECO:0007669"/>
    <property type="project" value="InterPro"/>
</dbReference>
<evidence type="ECO:0000259" key="3">
    <source>
        <dbReference type="Pfam" id="PF25767"/>
    </source>
</evidence>